<keyword evidence="5 7" id="KW-0808">Transferase</keyword>
<organism evidence="7 8">
    <name type="scientific">Acetobacter sacchari</name>
    <dbReference type="NCBI Taxonomy" id="2661687"/>
    <lineage>
        <taxon>Bacteria</taxon>
        <taxon>Pseudomonadati</taxon>
        <taxon>Pseudomonadota</taxon>
        <taxon>Alphaproteobacteria</taxon>
        <taxon>Acetobacterales</taxon>
        <taxon>Acetobacteraceae</taxon>
        <taxon>Acetobacter</taxon>
    </lineage>
</organism>
<proteinExistence type="inferred from homology"/>
<dbReference type="InterPro" id="IPR027417">
    <property type="entry name" value="P-loop_NTPase"/>
</dbReference>
<comment type="pathway">
    <text evidence="5">Cofactor biosynthesis; coenzyme A biosynthesis; CoA from (R)-pantothenate: step 5/5.</text>
</comment>
<comment type="catalytic activity">
    <reaction evidence="5">
        <text>3'-dephospho-CoA + ATP = ADP + CoA + H(+)</text>
        <dbReference type="Rhea" id="RHEA:18245"/>
        <dbReference type="ChEBI" id="CHEBI:15378"/>
        <dbReference type="ChEBI" id="CHEBI:30616"/>
        <dbReference type="ChEBI" id="CHEBI:57287"/>
        <dbReference type="ChEBI" id="CHEBI:57328"/>
        <dbReference type="ChEBI" id="CHEBI:456216"/>
        <dbReference type="EC" id="2.7.1.24"/>
    </reaction>
</comment>
<dbReference type="EMBL" id="JAFVMF010000019">
    <property type="protein sequence ID" value="MBO1361249.1"/>
    <property type="molecule type" value="Genomic_DNA"/>
</dbReference>
<comment type="function">
    <text evidence="5">Catalyzes the phosphorylation of the 3'-hydroxyl group of dephosphocoenzyme A to form coenzyme A.</text>
</comment>
<protein>
    <recommendedName>
        <fullName evidence="5 6">Dephospho-CoA kinase</fullName>
        <ecNumber evidence="5 6">2.7.1.24</ecNumber>
    </recommendedName>
    <alternativeName>
        <fullName evidence="5">Dephosphocoenzyme A kinase</fullName>
    </alternativeName>
</protein>
<keyword evidence="5" id="KW-0963">Cytoplasm</keyword>
<dbReference type="PROSITE" id="PS51219">
    <property type="entry name" value="DPCK"/>
    <property type="match status" value="1"/>
</dbReference>
<name>A0ABS3LZB5_9PROT</name>
<keyword evidence="8" id="KW-1185">Reference proteome</keyword>
<dbReference type="Pfam" id="PF01121">
    <property type="entry name" value="CoaE"/>
    <property type="match status" value="1"/>
</dbReference>
<feature type="binding site" evidence="5">
    <location>
        <begin position="11"/>
        <end position="16"/>
    </location>
    <ligand>
        <name>ATP</name>
        <dbReference type="ChEBI" id="CHEBI:30616"/>
    </ligand>
</feature>
<accession>A0ABS3LZB5</accession>
<dbReference type="CDD" id="cd02022">
    <property type="entry name" value="DPCK"/>
    <property type="match status" value="1"/>
</dbReference>
<evidence type="ECO:0000256" key="2">
    <source>
        <dbReference type="ARBA" id="ARBA00022741"/>
    </source>
</evidence>
<keyword evidence="3 5" id="KW-0067">ATP-binding</keyword>
<reference evidence="7 8" key="1">
    <citation type="submission" date="2021-03" db="EMBL/GenBank/DDBJ databases">
        <title>The complete genome sequence of Acetobacter sacchari TBRC 11175.</title>
        <authorList>
            <person name="Charoenyingcharoen P."/>
            <person name="Yukphan P."/>
        </authorList>
    </citation>
    <scope>NUCLEOTIDE SEQUENCE [LARGE SCALE GENOMIC DNA]</scope>
    <source>
        <strain evidence="7 8">TBRC 11175</strain>
    </source>
</reference>
<gene>
    <name evidence="5 7" type="primary">coaE</name>
    <name evidence="7" type="ORF">J2D73_15790</name>
</gene>
<evidence type="ECO:0000256" key="6">
    <source>
        <dbReference type="NCBIfam" id="TIGR00152"/>
    </source>
</evidence>
<comment type="subcellular location">
    <subcellularLocation>
        <location evidence="5">Cytoplasm</location>
    </subcellularLocation>
</comment>
<keyword evidence="5 7" id="KW-0418">Kinase</keyword>
<dbReference type="GO" id="GO:0004140">
    <property type="term" value="F:dephospho-CoA kinase activity"/>
    <property type="evidence" value="ECO:0007669"/>
    <property type="project" value="UniProtKB-EC"/>
</dbReference>
<dbReference type="NCBIfam" id="TIGR00152">
    <property type="entry name" value="dephospho-CoA kinase"/>
    <property type="match status" value="1"/>
</dbReference>
<dbReference type="Gene3D" id="3.40.50.300">
    <property type="entry name" value="P-loop containing nucleotide triphosphate hydrolases"/>
    <property type="match status" value="1"/>
</dbReference>
<sequence>MKIIGLTGGMGMGKTTVAGMFRRAGFPVFDSDREVHRLQGPGGRAVGAIARLVPDALRPGAPGGKGDSIDRSALRRAVISDGSLIAKLEAILHPMVFASRKKFLAACRRARFAWVVIDVPLLFETGADRACDLTVVVSAPRTTQIRRIARRRGMSLADAERLIARQVPDREKRRRADRVIRSGLSKTDTALQVRRLVRELCG</sequence>
<dbReference type="InterPro" id="IPR001977">
    <property type="entry name" value="Depp_CoAkinase"/>
</dbReference>
<dbReference type="RefSeq" id="WP_207882793.1">
    <property type="nucleotide sequence ID" value="NZ_JAFVMF010000019.1"/>
</dbReference>
<evidence type="ECO:0000313" key="7">
    <source>
        <dbReference type="EMBL" id="MBO1361249.1"/>
    </source>
</evidence>
<evidence type="ECO:0000256" key="4">
    <source>
        <dbReference type="ARBA" id="ARBA00022993"/>
    </source>
</evidence>
<dbReference type="PANTHER" id="PTHR10695">
    <property type="entry name" value="DEPHOSPHO-COA KINASE-RELATED"/>
    <property type="match status" value="1"/>
</dbReference>
<evidence type="ECO:0000256" key="1">
    <source>
        <dbReference type="ARBA" id="ARBA00009018"/>
    </source>
</evidence>
<dbReference type="PANTHER" id="PTHR10695:SF46">
    <property type="entry name" value="BIFUNCTIONAL COENZYME A SYNTHASE-RELATED"/>
    <property type="match status" value="1"/>
</dbReference>
<dbReference type="EC" id="2.7.1.24" evidence="5 6"/>
<evidence type="ECO:0000313" key="8">
    <source>
        <dbReference type="Proteomes" id="UP000664771"/>
    </source>
</evidence>
<comment type="similarity">
    <text evidence="1 5">Belongs to the CoaE family.</text>
</comment>
<dbReference type="Proteomes" id="UP000664771">
    <property type="component" value="Unassembled WGS sequence"/>
</dbReference>
<keyword evidence="4 5" id="KW-0173">Coenzyme A biosynthesis</keyword>
<keyword evidence="2 5" id="KW-0547">Nucleotide-binding</keyword>
<comment type="caution">
    <text evidence="7">The sequence shown here is derived from an EMBL/GenBank/DDBJ whole genome shotgun (WGS) entry which is preliminary data.</text>
</comment>
<evidence type="ECO:0000256" key="5">
    <source>
        <dbReference type="HAMAP-Rule" id="MF_00376"/>
    </source>
</evidence>
<dbReference type="SUPFAM" id="SSF52540">
    <property type="entry name" value="P-loop containing nucleoside triphosphate hydrolases"/>
    <property type="match status" value="1"/>
</dbReference>
<dbReference type="HAMAP" id="MF_00376">
    <property type="entry name" value="Dephospho_CoA_kinase"/>
    <property type="match status" value="1"/>
</dbReference>
<evidence type="ECO:0000256" key="3">
    <source>
        <dbReference type="ARBA" id="ARBA00022840"/>
    </source>
</evidence>